<dbReference type="Proteomes" id="UP001260872">
    <property type="component" value="Unassembled WGS sequence"/>
</dbReference>
<feature type="domain" description="BFN" evidence="2">
    <location>
        <begin position="5"/>
        <end position="136"/>
    </location>
</feature>
<evidence type="ECO:0000313" key="3">
    <source>
        <dbReference type="EMBL" id="MDR5713028.1"/>
    </source>
</evidence>
<name>A0ABU1FXZ1_9MICC</name>
<evidence type="ECO:0000259" key="2">
    <source>
        <dbReference type="PROSITE" id="PS51658"/>
    </source>
</evidence>
<gene>
    <name evidence="3" type="ORF">RH857_12940</name>
</gene>
<comment type="caution">
    <text evidence="3">The sequence shown here is derived from an EMBL/GenBank/DDBJ whole genome shotgun (WGS) entry which is preliminary data.</text>
</comment>
<reference evidence="4" key="1">
    <citation type="submission" date="2023-07" db="EMBL/GenBank/DDBJ databases">
        <title>Description of three actinobacteria isolated from air of manufacturing shop in a pharmaceutical factory.</title>
        <authorList>
            <person name="Zhang D.-F."/>
        </authorList>
    </citation>
    <scope>NUCLEOTIDE SEQUENCE [LARGE SCALE GENOMIC DNA]</scope>
    <source>
        <strain evidence="4">CCTCC AB 207010</strain>
    </source>
</reference>
<dbReference type="EMBL" id="JAVKGT010000049">
    <property type="protein sequence ID" value="MDR5713028.1"/>
    <property type="molecule type" value="Genomic_DNA"/>
</dbReference>
<sequence length="189" mass="20059">METQQIRLDVIGVRVELPANQPVLILRGAEPGYESMHVAVVVGPAEAAAVARALQQQEPPRPMTHDLLAQALETLGGGVASIEIGLLDSSTYCGTIRLNGGAELDSRASDAIAVAVRARCPVTMDRATLRAVSVTPRYQSSALKDPDGEAPGPSPEASQVKATGPISEEEIEEFQKYLDRADPEDFGRS</sequence>
<dbReference type="RefSeq" id="WP_310538395.1">
    <property type="nucleotide sequence ID" value="NZ_BAAAOC010000091.1"/>
</dbReference>
<organism evidence="3 4">
    <name type="scientific">Nesterenkonia flava</name>
    <dbReference type="NCBI Taxonomy" id="469799"/>
    <lineage>
        <taxon>Bacteria</taxon>
        <taxon>Bacillati</taxon>
        <taxon>Actinomycetota</taxon>
        <taxon>Actinomycetes</taxon>
        <taxon>Micrococcales</taxon>
        <taxon>Micrococcaceae</taxon>
        <taxon>Nesterenkonia</taxon>
    </lineage>
</organism>
<feature type="region of interest" description="Disordered" evidence="1">
    <location>
        <begin position="135"/>
        <end position="168"/>
    </location>
</feature>
<keyword evidence="4" id="KW-1185">Reference proteome</keyword>
<evidence type="ECO:0000256" key="1">
    <source>
        <dbReference type="SAM" id="MobiDB-lite"/>
    </source>
</evidence>
<dbReference type="Gene3D" id="3.10.690.10">
    <property type="entry name" value="Bifunctional nuclease domain"/>
    <property type="match status" value="1"/>
</dbReference>
<protein>
    <submittedName>
        <fullName evidence="3">Bifunctional nuclease family protein</fullName>
    </submittedName>
</protein>
<dbReference type="InterPro" id="IPR003729">
    <property type="entry name" value="Bi_nuclease_dom"/>
</dbReference>
<proteinExistence type="predicted"/>
<dbReference type="InterPro" id="IPR036104">
    <property type="entry name" value="BFN_sf"/>
</dbReference>
<dbReference type="Pfam" id="PF02577">
    <property type="entry name" value="BFN_dom"/>
    <property type="match status" value="1"/>
</dbReference>
<dbReference type="SUPFAM" id="SSF103256">
    <property type="entry name" value="Hypothetical protein TM0160"/>
    <property type="match status" value="1"/>
</dbReference>
<dbReference type="PROSITE" id="PS51658">
    <property type="entry name" value="BFN"/>
    <property type="match status" value="1"/>
</dbReference>
<accession>A0ABU1FXZ1</accession>
<evidence type="ECO:0000313" key="4">
    <source>
        <dbReference type="Proteomes" id="UP001260872"/>
    </source>
</evidence>